<proteinExistence type="inferred from homology"/>
<dbReference type="InterPro" id="IPR003786">
    <property type="entry name" value="FdhD"/>
</dbReference>
<evidence type="ECO:0000313" key="4">
    <source>
        <dbReference type="EMBL" id="KYO56203.1"/>
    </source>
</evidence>
<comment type="subcellular location">
    <subcellularLocation>
        <location evidence="3">Cytoplasm</location>
    </subcellularLocation>
</comment>
<accession>A0A161R701</accession>
<dbReference type="HAMAP" id="MF_00187">
    <property type="entry name" value="FdhD"/>
    <property type="match status" value="1"/>
</dbReference>
<comment type="similarity">
    <text evidence="3">Belongs to the FdhD family.</text>
</comment>
<organism evidence="4 5">
    <name type="scientific">Tistrella mobilis</name>
    <dbReference type="NCBI Taxonomy" id="171437"/>
    <lineage>
        <taxon>Bacteria</taxon>
        <taxon>Pseudomonadati</taxon>
        <taxon>Pseudomonadota</taxon>
        <taxon>Alphaproteobacteria</taxon>
        <taxon>Geminicoccales</taxon>
        <taxon>Geminicoccaceae</taxon>
        <taxon>Tistrella</taxon>
    </lineage>
</organism>
<dbReference type="Gene3D" id="3.40.140.10">
    <property type="entry name" value="Cytidine Deaminase, domain 2"/>
    <property type="match status" value="1"/>
</dbReference>
<dbReference type="Pfam" id="PF02634">
    <property type="entry name" value="FdhD-NarQ"/>
    <property type="match status" value="1"/>
</dbReference>
<reference evidence="4 5" key="1">
    <citation type="submission" date="2015-12" db="EMBL/GenBank/DDBJ databases">
        <title>Genome sequence of Tistrella mobilis MCCC 1A02139.</title>
        <authorList>
            <person name="Lu L."/>
            <person name="Lai Q."/>
            <person name="Shao Z."/>
            <person name="Qian P."/>
        </authorList>
    </citation>
    <scope>NUCLEOTIDE SEQUENCE [LARGE SCALE GENOMIC DNA]</scope>
    <source>
        <strain evidence="4 5">MCCC 1A02139</strain>
    </source>
</reference>
<evidence type="ECO:0000313" key="5">
    <source>
        <dbReference type="Proteomes" id="UP000075787"/>
    </source>
</evidence>
<dbReference type="AlphaFoldDB" id="A0A161R701"/>
<dbReference type="GO" id="GO:0016783">
    <property type="term" value="F:sulfurtransferase activity"/>
    <property type="evidence" value="ECO:0007669"/>
    <property type="project" value="InterPro"/>
</dbReference>
<dbReference type="InterPro" id="IPR016193">
    <property type="entry name" value="Cytidine_deaminase-like"/>
</dbReference>
<evidence type="ECO:0000256" key="1">
    <source>
        <dbReference type="ARBA" id="ARBA00022490"/>
    </source>
</evidence>
<dbReference type="SUPFAM" id="SSF53927">
    <property type="entry name" value="Cytidine deaminase-like"/>
    <property type="match status" value="1"/>
</dbReference>
<dbReference type="NCBIfam" id="TIGR00129">
    <property type="entry name" value="fdhD_narQ"/>
    <property type="match status" value="1"/>
</dbReference>
<dbReference type="Gene3D" id="3.10.20.10">
    <property type="match status" value="1"/>
</dbReference>
<name>A0A161R701_9PROT</name>
<dbReference type="PANTHER" id="PTHR30592">
    <property type="entry name" value="FORMATE DEHYDROGENASE"/>
    <property type="match status" value="1"/>
</dbReference>
<dbReference type="PANTHER" id="PTHR30592:SF1">
    <property type="entry name" value="SULFUR CARRIER PROTEIN FDHD"/>
    <property type="match status" value="1"/>
</dbReference>
<comment type="caution">
    <text evidence="4">The sequence shown here is derived from an EMBL/GenBank/DDBJ whole genome shotgun (WGS) entry which is preliminary data.</text>
</comment>
<dbReference type="PIRSF" id="PIRSF015626">
    <property type="entry name" value="FdhD"/>
    <property type="match status" value="1"/>
</dbReference>
<dbReference type="GO" id="GO:0006777">
    <property type="term" value="P:Mo-molybdopterin cofactor biosynthetic process"/>
    <property type="evidence" value="ECO:0007669"/>
    <property type="project" value="UniProtKB-UniRule"/>
</dbReference>
<comment type="function">
    <text evidence="3">Required for formate dehydrogenase (FDH) activity. Acts as a sulfur carrier protein that transfers sulfur from IscS to the molybdenum cofactor prior to its insertion into FDH.</text>
</comment>
<evidence type="ECO:0000256" key="3">
    <source>
        <dbReference type="HAMAP-Rule" id="MF_00187"/>
    </source>
</evidence>
<dbReference type="GO" id="GO:0005737">
    <property type="term" value="C:cytoplasm"/>
    <property type="evidence" value="ECO:0007669"/>
    <property type="project" value="UniProtKB-SubCell"/>
</dbReference>
<feature type="active site" description="Cysteine persulfide intermediate" evidence="3">
    <location>
        <position position="105"/>
    </location>
</feature>
<dbReference type="Proteomes" id="UP000075787">
    <property type="component" value="Unassembled WGS sequence"/>
</dbReference>
<keyword evidence="1 3" id="KW-0963">Cytoplasm</keyword>
<comment type="caution">
    <text evidence="3">Lacks conserved residue(s) required for the propagation of feature annotation.</text>
</comment>
<dbReference type="GO" id="GO:0097163">
    <property type="term" value="F:sulfur carrier activity"/>
    <property type="evidence" value="ECO:0007669"/>
    <property type="project" value="UniProtKB-UniRule"/>
</dbReference>
<gene>
    <name evidence="3" type="primary">fdhD</name>
    <name evidence="4" type="ORF">AUP44_22380</name>
</gene>
<protein>
    <recommendedName>
        <fullName evidence="3">Sulfur carrier protein FdhD</fullName>
    </recommendedName>
</protein>
<dbReference type="OrthoDB" id="3197277at2"/>
<evidence type="ECO:0000256" key="2">
    <source>
        <dbReference type="ARBA" id="ARBA00023150"/>
    </source>
</evidence>
<sequence length="265" mass="27869">MARVTPAFWHEGRAGCRARTIPDEVAVAFTYNQSTHAVMMASPADLEDLAVGFSLNEAIVEHPGQIEEIRVAVLEDGIDLRIRLDADRAAGLIERRRHVAGPSGCGLCGIDSLAGAMRPPRTVGAGLRLTPDQVLAALDALGPHQIWGRESRAMHAAGWWHPDRGMALVREDVGRHNALDKLAGALALGGLPAAEGVAVITSRVSIEMVQKVAMAGITMMIAVSAPTALAIRTAEAAGITLVAVARADGFEVFTGARRIAGLDLS</sequence>
<keyword evidence="2 3" id="KW-0501">Molybdenum cofactor biosynthesis</keyword>
<dbReference type="EMBL" id="LPZR01000047">
    <property type="protein sequence ID" value="KYO56203.1"/>
    <property type="molecule type" value="Genomic_DNA"/>
</dbReference>